<dbReference type="CDD" id="cd01407">
    <property type="entry name" value="SIR2-fam"/>
    <property type="match status" value="1"/>
</dbReference>
<keyword evidence="3" id="KW-0520">NAD</keyword>
<dbReference type="PROSITE" id="PS50305">
    <property type="entry name" value="SIRTUIN"/>
    <property type="match status" value="1"/>
</dbReference>
<dbReference type="PANTHER" id="PTHR11085">
    <property type="entry name" value="NAD-DEPENDENT PROTEIN DEACYLASE SIRTUIN-5, MITOCHONDRIAL-RELATED"/>
    <property type="match status" value="1"/>
</dbReference>
<dbReference type="Proteomes" id="UP000075604">
    <property type="component" value="Unassembled WGS sequence"/>
</dbReference>
<dbReference type="Pfam" id="PF02146">
    <property type="entry name" value="SIR2"/>
    <property type="match status" value="1"/>
</dbReference>
<dbReference type="GO" id="GO:0046872">
    <property type="term" value="F:metal ion binding"/>
    <property type="evidence" value="ECO:0007669"/>
    <property type="project" value="UniProtKB-KW"/>
</dbReference>
<keyword evidence="2" id="KW-0808">Transferase</keyword>
<dbReference type="NCBIfam" id="NF001753">
    <property type="entry name" value="PRK00481.1-3"/>
    <property type="match status" value="1"/>
</dbReference>
<feature type="binding site" evidence="4">
    <location>
        <position position="152"/>
    </location>
    <ligand>
        <name>Zn(2+)</name>
        <dbReference type="ChEBI" id="CHEBI:29105"/>
    </ligand>
</feature>
<evidence type="ECO:0000313" key="7">
    <source>
        <dbReference type="Proteomes" id="UP000075604"/>
    </source>
</evidence>
<comment type="caution">
    <text evidence="6">The sequence shown here is derived from an EMBL/GenBank/DDBJ whole genome shotgun (WGS) entry which is preliminary data.</text>
</comment>
<keyword evidence="4" id="KW-0862">Zinc</keyword>
<evidence type="ECO:0000256" key="2">
    <source>
        <dbReference type="ARBA" id="ARBA00022679"/>
    </source>
</evidence>
<dbReference type="SUPFAM" id="SSF52467">
    <property type="entry name" value="DHS-like NAD/FAD-binding domain"/>
    <property type="match status" value="1"/>
</dbReference>
<evidence type="ECO:0000256" key="3">
    <source>
        <dbReference type="ARBA" id="ARBA00023027"/>
    </source>
</evidence>
<dbReference type="InterPro" id="IPR026591">
    <property type="entry name" value="Sirtuin_cat_small_dom_sf"/>
</dbReference>
<evidence type="ECO:0000259" key="5">
    <source>
        <dbReference type="PROSITE" id="PS50305"/>
    </source>
</evidence>
<feature type="domain" description="Deacetylase sirtuin-type" evidence="5">
    <location>
        <begin position="1"/>
        <end position="251"/>
    </location>
</feature>
<dbReference type="GO" id="GO:0070403">
    <property type="term" value="F:NAD+ binding"/>
    <property type="evidence" value="ECO:0007669"/>
    <property type="project" value="InterPro"/>
</dbReference>
<feature type="binding site" evidence="4">
    <location>
        <position position="134"/>
    </location>
    <ligand>
        <name>Zn(2+)</name>
        <dbReference type="ChEBI" id="CHEBI:29105"/>
    </ligand>
</feature>
<feature type="binding site" evidence="4">
    <location>
        <position position="131"/>
    </location>
    <ligand>
        <name>Zn(2+)</name>
        <dbReference type="ChEBI" id="CHEBI:29105"/>
    </ligand>
</feature>
<dbReference type="EMBL" id="JELX01000827">
    <property type="protein sequence ID" value="KYF61159.1"/>
    <property type="molecule type" value="Genomic_DNA"/>
</dbReference>
<protein>
    <recommendedName>
        <fullName evidence="1">protein acetyllysine N-acetyltransferase</fullName>
        <ecNumber evidence="1">2.3.1.286</ecNumber>
    </recommendedName>
</protein>
<dbReference type="Gene3D" id="3.30.1600.10">
    <property type="entry name" value="SIR2/SIRT2 'Small Domain"/>
    <property type="match status" value="1"/>
</dbReference>
<evidence type="ECO:0000256" key="1">
    <source>
        <dbReference type="ARBA" id="ARBA00012928"/>
    </source>
</evidence>
<dbReference type="EC" id="2.3.1.286" evidence="1"/>
<dbReference type="Gene3D" id="3.40.50.1220">
    <property type="entry name" value="TPP-binding domain"/>
    <property type="match status" value="1"/>
</dbReference>
<evidence type="ECO:0000313" key="6">
    <source>
        <dbReference type="EMBL" id="KYF61159.1"/>
    </source>
</evidence>
<accession>A0A150PZN2</accession>
<keyword evidence="4" id="KW-0479">Metal-binding</keyword>
<dbReference type="AlphaFoldDB" id="A0A150PZN2"/>
<feature type="binding site" evidence="4">
    <location>
        <position position="155"/>
    </location>
    <ligand>
        <name>Zn(2+)</name>
        <dbReference type="ChEBI" id="CHEBI:29105"/>
    </ligand>
</feature>
<dbReference type="InterPro" id="IPR003000">
    <property type="entry name" value="Sirtuin"/>
</dbReference>
<organism evidence="6 7">
    <name type="scientific">Sorangium cellulosum</name>
    <name type="common">Polyangium cellulosum</name>
    <dbReference type="NCBI Taxonomy" id="56"/>
    <lineage>
        <taxon>Bacteria</taxon>
        <taxon>Pseudomonadati</taxon>
        <taxon>Myxococcota</taxon>
        <taxon>Polyangia</taxon>
        <taxon>Polyangiales</taxon>
        <taxon>Polyangiaceae</taxon>
        <taxon>Sorangium</taxon>
    </lineage>
</organism>
<evidence type="ECO:0000256" key="4">
    <source>
        <dbReference type="PROSITE-ProRule" id="PRU00236"/>
    </source>
</evidence>
<dbReference type="InterPro" id="IPR050134">
    <property type="entry name" value="NAD-dep_sirtuin_deacylases"/>
</dbReference>
<proteinExistence type="predicted"/>
<reference evidence="6 7" key="1">
    <citation type="submission" date="2014-02" db="EMBL/GenBank/DDBJ databases">
        <title>The small core and large imbalanced accessory genome model reveals a collaborative survival strategy of Sorangium cellulosum strains in nature.</title>
        <authorList>
            <person name="Han K."/>
            <person name="Peng R."/>
            <person name="Blom J."/>
            <person name="Li Y.-Z."/>
        </authorList>
    </citation>
    <scope>NUCLEOTIDE SEQUENCE [LARGE SCALE GENOMIC DNA]</scope>
    <source>
        <strain evidence="6 7">So0157-18</strain>
    </source>
</reference>
<dbReference type="InterPro" id="IPR026590">
    <property type="entry name" value="Ssirtuin_cat_dom"/>
</dbReference>
<gene>
    <name evidence="6" type="ORF">BE04_20855</name>
</gene>
<dbReference type="InterPro" id="IPR029035">
    <property type="entry name" value="DHS-like_NAD/FAD-binding_dom"/>
</dbReference>
<dbReference type="GO" id="GO:0017136">
    <property type="term" value="F:histone deacetylase activity, NAD-dependent"/>
    <property type="evidence" value="ECO:0007669"/>
    <property type="project" value="TreeGrafter"/>
</dbReference>
<dbReference type="PANTHER" id="PTHR11085:SF4">
    <property type="entry name" value="NAD-DEPENDENT PROTEIN DEACYLASE"/>
    <property type="match status" value="1"/>
</dbReference>
<sequence>MSIERASALLASARSALFITGAGVSAASGIPTYRGIGGLYSEKGTDEGLAIEDALSGWMFQRRPEVTWKYIHQIERACRGARFNAAHAAIARIERRIPRCWVLTQNVDGFHRIAGSTNVIDIHGDIRRILCTRCTYEARVDDYAHLAPCPSCPECAAVLRPDVVLFGEMLPLEKVEILRRELAQGFDVVVSIGTSSLFPYITGPVLEAARSGVPTVEINPEETTISTAVSVRLPMRAVEALEGILSQIEPSS</sequence>
<name>A0A150PZN2_SORCE</name>
<feature type="active site" description="Proton acceptor" evidence="4">
    <location>
        <position position="123"/>
    </location>
</feature>